<protein>
    <submittedName>
        <fullName evidence="3">Rhythmically expressedprotein</fullName>
    </submittedName>
</protein>
<feature type="region of interest" description="Disordered" evidence="1">
    <location>
        <begin position="107"/>
        <end position="138"/>
    </location>
</feature>
<feature type="chain" id="PRO_5014195784" evidence="2">
    <location>
        <begin position="21"/>
        <end position="215"/>
    </location>
</feature>
<evidence type="ECO:0000313" key="3">
    <source>
        <dbReference type="EMBL" id="MBW15118.1"/>
    </source>
</evidence>
<gene>
    <name evidence="3" type="primary">Reg-5</name>
</gene>
<dbReference type="AlphaFoldDB" id="A0A2H8TPE4"/>
<dbReference type="EMBL" id="GFXV01003313">
    <property type="protein sequence ID" value="MBW15118.1"/>
    <property type="molecule type" value="Transcribed_RNA"/>
</dbReference>
<feature type="compositionally biased region" description="Polar residues" evidence="1">
    <location>
        <begin position="121"/>
        <end position="133"/>
    </location>
</feature>
<reference evidence="3" key="1">
    <citation type="submission" date="2017-10" db="EMBL/GenBank/DDBJ databases">
        <title>Transcriptome Assembly of Sugarcane Aphid Adults.</title>
        <authorList>
            <person name="Scully E.D."/>
            <person name="Palmer N.A."/>
            <person name="Geib S.M."/>
            <person name="Sarath G."/>
            <person name="Sattler S.E."/>
        </authorList>
    </citation>
    <scope>NUCLEOTIDE SEQUENCE</scope>
    <source>
        <tissue evidence="3">Whole body</tissue>
    </source>
</reference>
<keyword evidence="2" id="KW-0732">Signal</keyword>
<feature type="region of interest" description="Disordered" evidence="1">
    <location>
        <begin position="155"/>
        <end position="215"/>
    </location>
</feature>
<sequence>MRTYALLWPLAAFLVTRTSGSAIPMWEFLSRGEKMSHLFNMFVKQVADYCDSSSMPDCNKVLLVYGLTNLAKMGDDSLDKMDPYQRGSRIMIWESMIKGGYFTSQTTDKSEQELNDPLETSGGNDLGSASNNVEEIATPPGGYVIGPMVVRVMPDGRPVPGDSQRPLPKDEDAEEFIAMRSKPMPSMNDMLGQRKQPTQNRPSVRRFRYTLKPIN</sequence>
<organism evidence="3">
    <name type="scientific">Melanaphis sacchari</name>
    <dbReference type="NCBI Taxonomy" id="742174"/>
    <lineage>
        <taxon>Eukaryota</taxon>
        <taxon>Metazoa</taxon>
        <taxon>Ecdysozoa</taxon>
        <taxon>Arthropoda</taxon>
        <taxon>Hexapoda</taxon>
        <taxon>Insecta</taxon>
        <taxon>Pterygota</taxon>
        <taxon>Neoptera</taxon>
        <taxon>Paraneoptera</taxon>
        <taxon>Hemiptera</taxon>
        <taxon>Sternorrhyncha</taxon>
        <taxon>Aphidomorpha</taxon>
        <taxon>Aphidoidea</taxon>
        <taxon>Aphididae</taxon>
        <taxon>Aphidini</taxon>
        <taxon>Melanaphis</taxon>
    </lineage>
</organism>
<accession>A0A2H8TPE4</accession>
<evidence type="ECO:0000256" key="1">
    <source>
        <dbReference type="SAM" id="MobiDB-lite"/>
    </source>
</evidence>
<feature type="signal peptide" evidence="2">
    <location>
        <begin position="1"/>
        <end position="20"/>
    </location>
</feature>
<dbReference type="OrthoDB" id="6359856at2759"/>
<proteinExistence type="predicted"/>
<evidence type="ECO:0000256" key="2">
    <source>
        <dbReference type="SAM" id="SignalP"/>
    </source>
</evidence>
<name>A0A2H8TPE4_9HEMI</name>